<organism evidence="2 3">
    <name type="scientific">Quercus suber</name>
    <name type="common">Cork oak</name>
    <dbReference type="NCBI Taxonomy" id="58331"/>
    <lineage>
        <taxon>Eukaryota</taxon>
        <taxon>Viridiplantae</taxon>
        <taxon>Streptophyta</taxon>
        <taxon>Embryophyta</taxon>
        <taxon>Tracheophyta</taxon>
        <taxon>Spermatophyta</taxon>
        <taxon>Magnoliopsida</taxon>
        <taxon>eudicotyledons</taxon>
        <taxon>Gunneridae</taxon>
        <taxon>Pentapetalae</taxon>
        <taxon>rosids</taxon>
        <taxon>fabids</taxon>
        <taxon>Fagales</taxon>
        <taxon>Fagaceae</taxon>
        <taxon>Quercus</taxon>
    </lineage>
</organism>
<dbReference type="Proteomes" id="UP000237347">
    <property type="component" value="Unassembled WGS sequence"/>
</dbReference>
<evidence type="ECO:0000313" key="3">
    <source>
        <dbReference type="Proteomes" id="UP000237347"/>
    </source>
</evidence>
<reference evidence="2 3" key="1">
    <citation type="journal article" date="2018" name="Sci. Data">
        <title>The draft genome sequence of cork oak.</title>
        <authorList>
            <person name="Ramos A.M."/>
            <person name="Usie A."/>
            <person name="Barbosa P."/>
            <person name="Barros P.M."/>
            <person name="Capote T."/>
            <person name="Chaves I."/>
            <person name="Simoes F."/>
            <person name="Abreu I."/>
            <person name="Carrasquinho I."/>
            <person name="Faro C."/>
            <person name="Guimaraes J.B."/>
            <person name="Mendonca D."/>
            <person name="Nobrega F."/>
            <person name="Rodrigues L."/>
            <person name="Saibo N.J.M."/>
            <person name="Varela M.C."/>
            <person name="Egas C."/>
            <person name="Matos J."/>
            <person name="Miguel C.M."/>
            <person name="Oliveira M.M."/>
            <person name="Ricardo C.P."/>
            <person name="Goncalves S."/>
        </authorList>
    </citation>
    <scope>NUCLEOTIDE SEQUENCE [LARGE SCALE GENOMIC DNA]</scope>
    <source>
        <strain evidence="3">cv. HL8</strain>
    </source>
</reference>
<gene>
    <name evidence="2" type="ORF">CFP56_010437</name>
</gene>
<accession>A0AAW0M6C3</accession>
<dbReference type="PANTHER" id="PTHR35507">
    <property type="entry name" value="OS09G0488600 PROTEIN"/>
    <property type="match status" value="1"/>
</dbReference>
<evidence type="ECO:0000313" key="2">
    <source>
        <dbReference type="EMBL" id="KAK7858776.1"/>
    </source>
</evidence>
<evidence type="ECO:0000256" key="1">
    <source>
        <dbReference type="SAM" id="MobiDB-lite"/>
    </source>
</evidence>
<comment type="caution">
    <text evidence="2">The sequence shown here is derived from an EMBL/GenBank/DDBJ whole genome shotgun (WGS) entry which is preliminary data.</text>
</comment>
<feature type="region of interest" description="Disordered" evidence="1">
    <location>
        <begin position="421"/>
        <end position="502"/>
    </location>
</feature>
<protein>
    <submittedName>
        <fullName evidence="2">Uncharacterized protein</fullName>
    </submittedName>
</protein>
<keyword evidence="3" id="KW-1185">Reference proteome</keyword>
<dbReference type="PANTHER" id="PTHR35507:SF1">
    <property type="entry name" value="TMF_TATA_BD DOMAIN-CONTAINING PROTEIN"/>
    <property type="match status" value="1"/>
</dbReference>
<sequence length="502" mass="55921">MKEEEQEADNEFGFETSGAALVSLAPFSSTPSTRRLSSNFSQPSRPIVSAKRLAWVSLQGRLVNAEEASSAKTVGLSRAEAVAWELFTPIQRFLIVAVIGVAVAESKKNRLIWQLTEAVELRDQVLSSMQQKLDNLCKLGNQGEQDQVLSSMQQKLDNLCKLGNQREQNQVLSSMQQKLDKMCEDVDIVSDHSDGGVETTFIKRADSPCKEAFGSDAVKFVDCGCWLCDQHRDLEFQGKSLRKSSTGDEIIQYKMSFSNDAEPEERRMSDLSDWASSVTSAADIQMNTLAVEQDIYNLKRDCEEKDATIKKLSTLLQSSDVAGSKRISELEEIIRRKNMIITRLKKDMVVLEQKVVHFTRLRRSSFPASDSTSEKLPCMTDNLLYDMDSTTSPSSSDSDCSSANRSHARVAKIEEISVKNSNCASTRNQMSVPAKPSGSIVRPSDWRSKSRSVSPLKEISTNWKSDAMSSSRQKQLAGGDSRKSKRRHLAGSKDATPQKRWT</sequence>
<name>A0AAW0M6C3_QUESU</name>
<dbReference type="AlphaFoldDB" id="A0AAW0M6C3"/>
<proteinExistence type="predicted"/>
<feature type="compositionally biased region" description="Polar residues" evidence="1">
    <location>
        <begin position="421"/>
        <end position="431"/>
    </location>
</feature>
<dbReference type="EMBL" id="PKMF04000017">
    <property type="protein sequence ID" value="KAK7858776.1"/>
    <property type="molecule type" value="Genomic_DNA"/>
</dbReference>
<feature type="compositionally biased region" description="Polar residues" evidence="1">
    <location>
        <begin position="459"/>
        <end position="474"/>
    </location>
</feature>